<comment type="subcellular location">
    <subcellularLocation>
        <location evidence="7">Cytoplasm</location>
        <location evidence="7">Cytosol</location>
    </subcellularLocation>
    <subcellularLocation>
        <location evidence="7">Nucleus</location>
    </subcellularLocation>
</comment>
<evidence type="ECO:0000256" key="3">
    <source>
        <dbReference type="ARBA" id="ARBA00022990"/>
    </source>
</evidence>
<dbReference type="Proteomes" id="UP000827889">
    <property type="component" value="Chromosome 1"/>
</dbReference>
<dbReference type="PANTHER" id="PTHR28242">
    <property type="entry name" value="PHOSPHORELAY INTERMEDIATE PROTEIN YPD1"/>
    <property type="match status" value="1"/>
</dbReference>
<reference evidence="9" key="1">
    <citation type="submission" date="2025-05" db="UniProtKB">
        <authorList>
            <consortium name="RefSeq"/>
        </authorList>
    </citation>
    <scope>NUCLEOTIDE SEQUENCE [LARGE SCALE GENOMIC DNA]</scope>
</reference>
<dbReference type="GO" id="GO:0009927">
    <property type="term" value="F:histidine phosphotransfer kinase activity"/>
    <property type="evidence" value="ECO:0007669"/>
    <property type="project" value="UniProtKB-UniRule"/>
</dbReference>
<keyword evidence="5" id="KW-0539">Nucleus</keyword>
<dbReference type="KEGG" id="rarg:115731037"/>
<feature type="domain" description="HPt" evidence="8">
    <location>
        <begin position="40"/>
        <end position="142"/>
    </location>
</feature>
<evidence type="ECO:0000259" key="8">
    <source>
        <dbReference type="PROSITE" id="PS50894"/>
    </source>
</evidence>
<comment type="function">
    <text evidence="7">Functions as a two-component phosphorelay mediators between cytokinin sensor histidine kinases and response regulators (B-type ARRs). Plays an important role in propagating cytokinin signal transduction.</text>
</comment>
<dbReference type="Gene3D" id="1.20.120.160">
    <property type="entry name" value="HPT domain"/>
    <property type="match status" value="1"/>
</dbReference>
<evidence type="ECO:0000256" key="4">
    <source>
        <dbReference type="ARBA" id="ARBA00023012"/>
    </source>
</evidence>
<dbReference type="GO" id="GO:0043424">
    <property type="term" value="F:protein histidine kinase binding"/>
    <property type="evidence" value="ECO:0007669"/>
    <property type="project" value="UniProtKB-UniRule"/>
</dbReference>
<dbReference type="InterPro" id="IPR036641">
    <property type="entry name" value="HPT_dom_sf"/>
</dbReference>
<dbReference type="CDD" id="cd00088">
    <property type="entry name" value="HPT"/>
    <property type="match status" value="1"/>
</dbReference>
<dbReference type="FunFam" id="1.20.120.160:FF:000001">
    <property type="entry name" value="Histidine-containing phosphotransfer protein 1"/>
    <property type="match status" value="1"/>
</dbReference>
<evidence type="ECO:0000313" key="10">
    <source>
        <dbReference type="RefSeq" id="XP_030517512.1"/>
    </source>
</evidence>
<dbReference type="OrthoDB" id="1673781at2759"/>
<keyword evidence="1" id="KW-0963">Cytoplasm</keyword>
<protein>
    <recommendedName>
        <fullName evidence="7">Histidine-containing phosphotransfer protein</fullName>
    </recommendedName>
</protein>
<evidence type="ECO:0000256" key="1">
    <source>
        <dbReference type="ARBA" id="ARBA00022490"/>
    </source>
</evidence>
<dbReference type="SUPFAM" id="SSF47226">
    <property type="entry name" value="Histidine-containing phosphotransfer domain, HPT domain"/>
    <property type="match status" value="1"/>
</dbReference>
<accession>A0A8B8N512</accession>
<keyword evidence="2 7" id="KW-0932">Cytokinin signaling pathway</keyword>
<dbReference type="GeneID" id="115731037"/>
<evidence type="ECO:0000256" key="7">
    <source>
        <dbReference type="RuleBase" id="RU369004"/>
    </source>
</evidence>
<evidence type="ECO:0000256" key="2">
    <source>
        <dbReference type="ARBA" id="ARBA00022864"/>
    </source>
</evidence>
<dbReference type="InterPro" id="IPR045871">
    <property type="entry name" value="AHP1-5/YPD1"/>
</dbReference>
<organism evidence="9 10">
    <name type="scientific">Rhodamnia argentea</name>
    <dbReference type="NCBI Taxonomy" id="178133"/>
    <lineage>
        <taxon>Eukaryota</taxon>
        <taxon>Viridiplantae</taxon>
        <taxon>Streptophyta</taxon>
        <taxon>Embryophyta</taxon>
        <taxon>Tracheophyta</taxon>
        <taxon>Spermatophyta</taxon>
        <taxon>Magnoliopsida</taxon>
        <taxon>eudicotyledons</taxon>
        <taxon>Gunneridae</taxon>
        <taxon>Pentapetalae</taxon>
        <taxon>rosids</taxon>
        <taxon>malvids</taxon>
        <taxon>Myrtales</taxon>
        <taxon>Myrtaceae</taxon>
        <taxon>Myrtoideae</taxon>
        <taxon>Myrteae</taxon>
        <taxon>Australasian group</taxon>
        <taxon>Rhodamnia</taxon>
    </lineage>
</organism>
<dbReference type="PANTHER" id="PTHR28242:SF5">
    <property type="entry name" value="HISTIDINE-CONTAINING PHOSPHOTRANSFER PROTEIN 1"/>
    <property type="match status" value="1"/>
</dbReference>
<dbReference type="GO" id="GO:0005634">
    <property type="term" value="C:nucleus"/>
    <property type="evidence" value="ECO:0007669"/>
    <property type="project" value="UniProtKB-SubCell"/>
</dbReference>
<keyword evidence="6" id="KW-0597">Phosphoprotein</keyword>
<comment type="domain">
    <text evidence="7">Histidine-containing phosphotransfer domain (HPt) contains an active histidine that mediates the phosphotransfer.</text>
</comment>
<keyword evidence="4 7" id="KW-0902">Two-component regulatory system</keyword>
<dbReference type="AlphaFoldDB" id="A0A8B8N512"/>
<reference evidence="10" key="2">
    <citation type="submission" date="2025-08" db="UniProtKB">
        <authorList>
            <consortium name="RefSeq"/>
        </authorList>
    </citation>
    <scope>IDENTIFICATION</scope>
    <source>
        <tissue evidence="10">Leaf</tissue>
    </source>
</reference>
<gene>
    <name evidence="10" type="primary">LOC115731037</name>
</gene>
<dbReference type="RefSeq" id="XP_030517512.1">
    <property type="nucleotide sequence ID" value="XM_030661652.2"/>
</dbReference>
<evidence type="ECO:0000256" key="5">
    <source>
        <dbReference type="ARBA" id="ARBA00023242"/>
    </source>
</evidence>
<keyword evidence="9" id="KW-1185">Reference proteome</keyword>
<proteinExistence type="predicted"/>
<feature type="modified residue" description="Phosphohistidine" evidence="6">
    <location>
        <position position="81"/>
    </location>
</feature>
<name>A0A8B8N512_9MYRT</name>
<dbReference type="GO" id="GO:0009736">
    <property type="term" value="P:cytokinin-activated signaling pathway"/>
    <property type="evidence" value="ECO:0007669"/>
    <property type="project" value="UniProtKB-KW"/>
</dbReference>
<dbReference type="InterPro" id="IPR008207">
    <property type="entry name" value="Sig_transdc_His_kin_Hpt_dom"/>
</dbReference>
<keyword evidence="3" id="KW-0007">Acetylation</keyword>
<dbReference type="GO" id="GO:0000160">
    <property type="term" value="P:phosphorelay signal transduction system"/>
    <property type="evidence" value="ECO:0007669"/>
    <property type="project" value="UniProtKB-UniRule"/>
</dbReference>
<evidence type="ECO:0000313" key="9">
    <source>
        <dbReference type="Proteomes" id="UP000827889"/>
    </source>
</evidence>
<dbReference type="GO" id="GO:0005829">
    <property type="term" value="C:cytosol"/>
    <property type="evidence" value="ECO:0007669"/>
    <property type="project" value="UniProtKB-SubCell"/>
</dbReference>
<dbReference type="PROSITE" id="PS50894">
    <property type="entry name" value="HPT"/>
    <property type="match status" value="1"/>
</dbReference>
<evidence type="ECO:0000256" key="6">
    <source>
        <dbReference type="PROSITE-ProRule" id="PRU00110"/>
    </source>
</evidence>
<sequence>MDPRLRQMQRRWTDCRNSLFREGILDDMFMELQELQDERNPDFIVETVALFFTNSENLIRDLYSELAQQNVGFRRVDARIHQLKGSSSSIGAKRVTNACIAFRDFCRARNLTECLRCLQQLKEELLLVKSKLETLFELENQLVAAGGSIPRVQRSF</sequence>
<dbReference type="Pfam" id="PF01627">
    <property type="entry name" value="Hpt"/>
    <property type="match status" value="1"/>
</dbReference>